<accession>A0A7L8ZKG8</accession>
<feature type="domain" description="Helicase ATP-binding" evidence="4">
    <location>
        <begin position="287"/>
        <end position="499"/>
    </location>
</feature>
<evidence type="ECO:0000256" key="1">
    <source>
        <dbReference type="ARBA" id="ARBA00007195"/>
    </source>
</evidence>
<protein>
    <recommendedName>
        <fullName evidence="2">Replication origin-binding protein</fullName>
    </recommendedName>
</protein>
<dbReference type="GO" id="GO:0003688">
    <property type="term" value="F:DNA replication origin binding"/>
    <property type="evidence" value="ECO:0007669"/>
    <property type="project" value="InterPro"/>
</dbReference>
<dbReference type="Pfam" id="PF02399">
    <property type="entry name" value="Herpes_ori_bp"/>
    <property type="match status" value="1"/>
</dbReference>
<dbReference type="EMBL" id="MT932329">
    <property type="protein sequence ID" value="QOI69346.1"/>
    <property type="molecule type" value="Genomic_DNA"/>
</dbReference>
<dbReference type="GO" id="GO:0005524">
    <property type="term" value="F:ATP binding"/>
    <property type="evidence" value="ECO:0007669"/>
    <property type="project" value="InterPro"/>
</dbReference>
<keyword evidence="3" id="KW-0235">DNA replication</keyword>
<comment type="similarity">
    <text evidence="1">Belongs to the herpesviridae OriBP family.</text>
</comment>
<evidence type="ECO:0000256" key="3">
    <source>
        <dbReference type="ARBA" id="ARBA00022705"/>
    </source>
</evidence>
<dbReference type="SUPFAM" id="SSF52540">
    <property type="entry name" value="P-loop containing nucleoside triphosphate hydrolases"/>
    <property type="match status" value="1"/>
</dbReference>
<dbReference type="Gene3D" id="3.40.50.300">
    <property type="entry name" value="P-loop containing nucleotide triphosphate hydrolases"/>
    <property type="match status" value="2"/>
</dbReference>
<dbReference type="Pfam" id="PF04851">
    <property type="entry name" value="ResIII"/>
    <property type="match status" value="1"/>
</dbReference>
<evidence type="ECO:0000256" key="2">
    <source>
        <dbReference type="ARBA" id="ARBA00014069"/>
    </source>
</evidence>
<dbReference type="GO" id="GO:0004386">
    <property type="term" value="F:helicase activity"/>
    <property type="evidence" value="ECO:0007669"/>
    <property type="project" value="UniProtKB-KW"/>
</dbReference>
<name>A0A7L8ZKG8_9CAUD</name>
<evidence type="ECO:0000313" key="5">
    <source>
        <dbReference type="EMBL" id="QOI69346.1"/>
    </source>
</evidence>
<dbReference type="InterPro" id="IPR006935">
    <property type="entry name" value="Helicase/UvrB_N"/>
</dbReference>
<dbReference type="GO" id="GO:0006260">
    <property type="term" value="P:DNA replication"/>
    <property type="evidence" value="ECO:0007669"/>
    <property type="project" value="UniProtKB-KW"/>
</dbReference>
<evidence type="ECO:0000313" key="6">
    <source>
        <dbReference type="Proteomes" id="UP000593835"/>
    </source>
</evidence>
<dbReference type="InterPro" id="IPR003450">
    <property type="entry name" value="Replication_origin-bd"/>
</dbReference>
<proteinExistence type="inferred from homology"/>
<keyword evidence="5" id="KW-0347">Helicase</keyword>
<organism evidence="5 6">
    <name type="scientific">Campylobacter phage F379</name>
    <dbReference type="NCBI Taxonomy" id="2776767"/>
    <lineage>
        <taxon>Viruses</taxon>
        <taxon>Duplodnaviria</taxon>
        <taxon>Heunggongvirae</taxon>
        <taxon>Uroviricota</taxon>
        <taxon>Caudoviricetes</taxon>
        <taxon>Connertonviridae</taxon>
        <taxon>Firehammervirus</taxon>
        <taxon>Firehammervirus F379</taxon>
    </lineage>
</organism>
<dbReference type="InterPro" id="IPR027417">
    <property type="entry name" value="P-loop_NTPase"/>
</dbReference>
<keyword evidence="5" id="KW-0547">Nucleotide-binding</keyword>
<gene>
    <name evidence="5" type="ORF">F379_060</name>
</gene>
<sequence>MKITIFGTASKNEKFAKSPYDDNSFIFETIEVQTTYQAFQLLVNNFCLNIALDLKGPGKSRRLKTDLEPHIIKTFDHLLFDFECKSEFNKNMALDYFKSTQCTIGQSRSYDGVNNFNLKGIIKTAPMSLKELKVLQAKIQKELSEYGKYTTDTLRITYYTAPLNKDNILLDNPNGSMLMPIGTNVTDYYNNIDLDCKFNITSKETTEICKTIFKNLGFILVDINANGSIKYTKDSENYIWYPNNPYIMNHTESYMSVNIWKEAIKYEPTFDITPYIDYKADIVVDRNFTEIKSELDSIVEAFLFKHNGALTLRAPMGSGKTTFIDRIIEAALERDFKVAIITNRVTLAEDYKRKYKKFLYYKDYTDAIKAKDSKNSNNISGEEAIRLIESYSNVDNVSNLNNANTSFVTKTKKPKIVRSKGKSLICQYDSFRHFDLDDYDLIILDEFMSLLMHTRSALNSKTENLIKFYTALNKKVIVADAFLSKYIVDNMFTKPLNVVSYTKNNTELYSCNDSNTFYTLIKNALDSNKKITISTTSIKVVDIIKQMCYILNKKIIIFNKETGSVSKNIIYDKIRSKEALDCDVFIYTPVLTVGVNILNDVDIHFHYDSASSTDVISSLQMLGRARFSKKIIYYVMNKKYNACINYDLLKTTVEKKPKEHTDDSKDRDVEYKRGTVKNLLYHFHVPPGKDYQELSHIGKACLKVDVFNNMTLCDYKKSFDILLSFNFSKIPIELRKIGGDILKLMNIKIQDSKDSEL</sequence>
<dbReference type="Proteomes" id="UP000593835">
    <property type="component" value="Segment"/>
</dbReference>
<evidence type="ECO:0000259" key="4">
    <source>
        <dbReference type="SMART" id="SM00487"/>
    </source>
</evidence>
<keyword evidence="6" id="KW-1185">Reference proteome</keyword>
<keyword evidence="5" id="KW-0067">ATP-binding</keyword>
<dbReference type="GO" id="GO:0016787">
    <property type="term" value="F:hydrolase activity"/>
    <property type="evidence" value="ECO:0007669"/>
    <property type="project" value="InterPro"/>
</dbReference>
<dbReference type="SMART" id="SM00487">
    <property type="entry name" value="DEXDc"/>
    <property type="match status" value="1"/>
</dbReference>
<reference evidence="5 6" key="1">
    <citation type="submission" date="2020-08" db="EMBL/GenBank/DDBJ databases">
        <authorList>
            <person name="Sorensen M.C.H."/>
        </authorList>
    </citation>
    <scope>NUCLEOTIDE SEQUENCE [LARGE SCALE GENOMIC DNA]</scope>
</reference>
<dbReference type="InterPro" id="IPR014001">
    <property type="entry name" value="Helicase_ATP-bd"/>
</dbReference>
<keyword evidence="5" id="KW-0378">Hydrolase</keyword>